<dbReference type="Pfam" id="PF00583">
    <property type="entry name" value="Acetyltransf_1"/>
    <property type="match status" value="2"/>
</dbReference>
<dbReference type="InterPro" id="IPR000182">
    <property type="entry name" value="GNAT_dom"/>
</dbReference>
<dbReference type="Gene3D" id="3.40.630.30">
    <property type="match status" value="1"/>
</dbReference>
<proteinExistence type="predicted"/>
<dbReference type="SUPFAM" id="SSF55729">
    <property type="entry name" value="Acyl-CoA N-acyltransferases (Nat)"/>
    <property type="match status" value="2"/>
</dbReference>
<evidence type="ECO:0000313" key="3">
    <source>
        <dbReference type="Proteomes" id="UP000638353"/>
    </source>
</evidence>
<accession>A0A918X102</accession>
<feature type="domain" description="N-acetyltransferase" evidence="1">
    <location>
        <begin position="172"/>
        <end position="311"/>
    </location>
</feature>
<dbReference type="AlphaFoldDB" id="A0A918X102"/>
<dbReference type="PROSITE" id="PS51186">
    <property type="entry name" value="GNAT"/>
    <property type="match status" value="2"/>
</dbReference>
<evidence type="ECO:0000313" key="2">
    <source>
        <dbReference type="EMBL" id="GHD01647.1"/>
    </source>
</evidence>
<organism evidence="2 3">
    <name type="scientific">Streptomyces finlayi</name>
    <dbReference type="NCBI Taxonomy" id="67296"/>
    <lineage>
        <taxon>Bacteria</taxon>
        <taxon>Bacillati</taxon>
        <taxon>Actinomycetota</taxon>
        <taxon>Actinomycetes</taxon>
        <taxon>Kitasatosporales</taxon>
        <taxon>Streptomycetaceae</taxon>
        <taxon>Streptomyces</taxon>
    </lineage>
</organism>
<dbReference type="Proteomes" id="UP000638353">
    <property type="component" value="Unassembled WGS sequence"/>
</dbReference>
<dbReference type="InterPro" id="IPR016181">
    <property type="entry name" value="Acyl_CoA_acyltransferase"/>
</dbReference>
<evidence type="ECO:0000259" key="1">
    <source>
        <dbReference type="PROSITE" id="PS51186"/>
    </source>
</evidence>
<dbReference type="GO" id="GO:0016747">
    <property type="term" value="F:acyltransferase activity, transferring groups other than amino-acyl groups"/>
    <property type="evidence" value="ECO:0007669"/>
    <property type="project" value="InterPro"/>
</dbReference>
<dbReference type="PANTHER" id="PTHR43072">
    <property type="entry name" value="N-ACETYLTRANSFERASE"/>
    <property type="match status" value="1"/>
</dbReference>
<dbReference type="CDD" id="cd04301">
    <property type="entry name" value="NAT_SF"/>
    <property type="match status" value="2"/>
</dbReference>
<name>A0A918X102_9ACTN</name>
<gene>
    <name evidence="2" type="ORF">GCM10010334_47550</name>
</gene>
<comment type="caution">
    <text evidence="2">The sequence shown here is derived from an EMBL/GenBank/DDBJ whole genome shotgun (WGS) entry which is preliminary data.</text>
</comment>
<feature type="domain" description="N-acetyltransferase" evidence="1">
    <location>
        <begin position="3"/>
        <end position="159"/>
    </location>
</feature>
<sequence>MTMILRDYRPRTDDAESVLRIRRLLLPFNLSTAEAVETGVTAAHPDSRFRLVLGEDDASGRVVGVLRAGVDHQSKEPGQGYAGVLVHPDHRGQGVGSALLRAAEEHTAGVGARVLRIWALDEPGRAFTQKRGYQPTGHALHYLGLDLTSAVLPEPPPLPSGFSLRDTTSLGDDPRALFDADAEVVLDEPDSVGWVLDDYEDWLAHDWNDPLHDRALSSIVVAPDGRIAAFTTAHSDGENRYRSGITGVRRDFRGLGLAKAVKSHSLHKARATGHRLAVTSNNDENAPMRAVNTWFGYAHGTTEVEYVRPLG</sequence>
<dbReference type="RefSeq" id="WP_189827245.1">
    <property type="nucleotide sequence ID" value="NZ_BMVC01000009.1"/>
</dbReference>
<dbReference type="EMBL" id="BMVC01000009">
    <property type="protein sequence ID" value="GHD01647.1"/>
    <property type="molecule type" value="Genomic_DNA"/>
</dbReference>
<reference evidence="2" key="1">
    <citation type="journal article" date="2014" name="Int. J. Syst. Evol. Microbiol.">
        <title>Complete genome sequence of Corynebacterium casei LMG S-19264T (=DSM 44701T), isolated from a smear-ripened cheese.</title>
        <authorList>
            <consortium name="US DOE Joint Genome Institute (JGI-PGF)"/>
            <person name="Walter F."/>
            <person name="Albersmeier A."/>
            <person name="Kalinowski J."/>
            <person name="Ruckert C."/>
        </authorList>
    </citation>
    <scope>NUCLEOTIDE SEQUENCE</scope>
    <source>
        <strain evidence="2">JCM 4637</strain>
    </source>
</reference>
<dbReference type="PANTHER" id="PTHR43072:SF52">
    <property type="entry name" value="GCN5-RELATED N-ACETYLTRANSFERASE"/>
    <property type="match status" value="1"/>
</dbReference>
<reference evidence="2" key="2">
    <citation type="submission" date="2020-09" db="EMBL/GenBank/DDBJ databases">
        <authorList>
            <person name="Sun Q."/>
            <person name="Ohkuma M."/>
        </authorList>
    </citation>
    <scope>NUCLEOTIDE SEQUENCE</scope>
    <source>
        <strain evidence="2">JCM 4637</strain>
    </source>
</reference>
<protein>
    <recommendedName>
        <fullName evidence="1">N-acetyltransferase domain-containing protein</fullName>
    </recommendedName>
</protein>